<proteinExistence type="predicted"/>
<dbReference type="GO" id="GO:0008173">
    <property type="term" value="F:RNA methyltransferase activity"/>
    <property type="evidence" value="ECO:0007669"/>
    <property type="project" value="InterPro"/>
</dbReference>
<accession>A0A438IPN8</accession>
<dbReference type="GO" id="GO:0001510">
    <property type="term" value="P:RNA methylation"/>
    <property type="evidence" value="ECO:0007669"/>
    <property type="project" value="InterPro"/>
</dbReference>
<organism evidence="3 4">
    <name type="scientific">Vitis vinifera</name>
    <name type="common">Grape</name>
    <dbReference type="NCBI Taxonomy" id="29760"/>
    <lineage>
        <taxon>Eukaryota</taxon>
        <taxon>Viridiplantae</taxon>
        <taxon>Streptophyta</taxon>
        <taxon>Embryophyta</taxon>
        <taxon>Tracheophyta</taxon>
        <taxon>Spermatophyta</taxon>
        <taxon>Magnoliopsida</taxon>
        <taxon>eudicotyledons</taxon>
        <taxon>Gunneridae</taxon>
        <taxon>Pentapetalae</taxon>
        <taxon>rosids</taxon>
        <taxon>Vitales</taxon>
        <taxon>Vitaceae</taxon>
        <taxon>Viteae</taxon>
        <taxon>Vitis</taxon>
    </lineage>
</organism>
<evidence type="ECO:0000313" key="3">
    <source>
        <dbReference type="EMBL" id="RVW98585.1"/>
    </source>
</evidence>
<name>A0A438IPN8_VITVI</name>
<dbReference type="InterPro" id="IPR023267">
    <property type="entry name" value="RCMT"/>
</dbReference>
<feature type="domain" description="SAM-dependent methyltransferase RsmB-F/NOP2-type catalytic core" evidence="2">
    <location>
        <begin position="159"/>
        <end position="203"/>
    </location>
</feature>
<reference evidence="3 4" key="1">
    <citation type="journal article" date="2018" name="PLoS Genet.">
        <title>Population sequencing reveals clonal diversity and ancestral inbreeding in the grapevine cultivar Chardonnay.</title>
        <authorList>
            <person name="Roach M.J."/>
            <person name="Johnson D.L."/>
            <person name="Bohlmann J."/>
            <person name="van Vuuren H.J."/>
            <person name="Jones S.J."/>
            <person name="Pretorius I.S."/>
            <person name="Schmidt S.A."/>
            <person name="Borneman A.R."/>
        </authorList>
    </citation>
    <scope>NUCLEOTIDE SEQUENCE [LARGE SCALE GENOMIC DNA]</scope>
    <source>
        <strain evidence="4">cv. Chardonnay</strain>
        <tissue evidence="3">Leaf</tissue>
    </source>
</reference>
<dbReference type="Pfam" id="PF01189">
    <property type="entry name" value="Methyltr_RsmB-F"/>
    <property type="match status" value="1"/>
</dbReference>
<dbReference type="InterPro" id="IPR029063">
    <property type="entry name" value="SAM-dependent_MTases_sf"/>
</dbReference>
<comment type="caution">
    <text evidence="3">The sequence shown here is derived from an EMBL/GenBank/DDBJ whole genome shotgun (WGS) entry which is preliminary data.</text>
</comment>
<evidence type="ECO:0000259" key="2">
    <source>
        <dbReference type="Pfam" id="PF01189"/>
    </source>
</evidence>
<gene>
    <name evidence="3" type="primary">Nsun6</name>
    <name evidence="3" type="ORF">CK203_032127</name>
</gene>
<keyword evidence="3" id="KW-0489">Methyltransferase</keyword>
<dbReference type="EMBL" id="QGNW01000092">
    <property type="protein sequence ID" value="RVW98585.1"/>
    <property type="molecule type" value="Genomic_DNA"/>
</dbReference>
<evidence type="ECO:0000313" key="4">
    <source>
        <dbReference type="Proteomes" id="UP000288805"/>
    </source>
</evidence>
<dbReference type="SUPFAM" id="SSF53335">
    <property type="entry name" value="S-adenosyl-L-methionine-dependent methyltransferases"/>
    <property type="match status" value="1"/>
</dbReference>
<dbReference type="AlphaFoldDB" id="A0A438IPN8"/>
<dbReference type="PANTHER" id="PTHR22807:SF34">
    <property type="entry name" value="TRNA (CYTOSINE(72)-C(5))-METHYLTRANSFERASE NSUN6"/>
    <property type="match status" value="1"/>
</dbReference>
<keyword evidence="3" id="KW-0808">Transferase</keyword>
<feature type="region of interest" description="Disordered" evidence="1">
    <location>
        <begin position="334"/>
        <end position="359"/>
    </location>
</feature>
<dbReference type="InterPro" id="IPR049560">
    <property type="entry name" value="MeTrfase_RsmB-F_NOP2_cat"/>
</dbReference>
<dbReference type="PANTHER" id="PTHR22807">
    <property type="entry name" value="NOP2 YEAST -RELATED NOL1/NOP2/FMU SUN DOMAIN-CONTAINING"/>
    <property type="match status" value="1"/>
</dbReference>
<evidence type="ECO:0000256" key="1">
    <source>
        <dbReference type="SAM" id="MobiDB-lite"/>
    </source>
</evidence>
<dbReference type="Gene3D" id="3.40.50.150">
    <property type="entry name" value="Vaccinia Virus protein VP39"/>
    <property type="match status" value="1"/>
</dbReference>
<sequence>MVKVSWHSSALLLSSTSSSYLHERNHVHVFDLIPTVRTVVPSSRCLFFLWNVRLQKIPSCLGHAFSLRLKHGENPSPLLPLLKLEKKDFNLCLSPLFETTWVPDPKCLTRVKSRTPVFCHLELEAHLGGKRLKNCQNHPVDVLEGEIFLQNLPSIVTAHALDPQQDERILDMCAAPGGKTTAIAILMKDQGEVIAVDRSHNKIAQPFLLALQDTIFMSQGAFVKGRQILDAILITNELVDEKRRSNEEGFKMEILDEGMFVFWVKASRGLRQGDPLSPFLFTIVADVLNAKAWTPSSSGVFSVMDIQKLAAEMGLHCITTYKLDALKAVCRSNESNDMTTPSCRKDAEGVTLQSSDSPRLQMEKNQCSTEAFAADFACQENGR</sequence>
<dbReference type="Proteomes" id="UP000288805">
    <property type="component" value="Unassembled WGS sequence"/>
</dbReference>
<protein>
    <submittedName>
        <fullName evidence="3">Putative methyltransferase NSUN6</fullName>
    </submittedName>
</protein>